<dbReference type="Pfam" id="PF13344">
    <property type="entry name" value="Hydrolase_6"/>
    <property type="match status" value="1"/>
</dbReference>
<dbReference type="SUPFAM" id="SSF56784">
    <property type="entry name" value="HAD-like"/>
    <property type="match status" value="1"/>
</dbReference>
<dbReference type="EMBL" id="FMUE01000012">
    <property type="protein sequence ID" value="SCX33151.1"/>
    <property type="molecule type" value="Genomic_DNA"/>
</dbReference>
<dbReference type="GO" id="GO:0005737">
    <property type="term" value="C:cytoplasm"/>
    <property type="evidence" value="ECO:0007669"/>
    <property type="project" value="TreeGrafter"/>
</dbReference>
<dbReference type="PANTHER" id="PTHR19288">
    <property type="entry name" value="4-NITROPHENYLPHOSPHATASE-RELATED"/>
    <property type="match status" value="1"/>
</dbReference>
<dbReference type="Proteomes" id="UP000187891">
    <property type="component" value="Unassembled WGS sequence"/>
</dbReference>
<dbReference type="InterPro" id="IPR006357">
    <property type="entry name" value="HAD-SF_hydro_IIA"/>
</dbReference>
<dbReference type="GO" id="GO:0016791">
    <property type="term" value="F:phosphatase activity"/>
    <property type="evidence" value="ECO:0007669"/>
    <property type="project" value="TreeGrafter"/>
</dbReference>
<proteinExistence type="predicted"/>
<dbReference type="InterPro" id="IPR023214">
    <property type="entry name" value="HAD_sf"/>
</dbReference>
<dbReference type="Pfam" id="PF13242">
    <property type="entry name" value="Hydrolase_like"/>
    <property type="match status" value="1"/>
</dbReference>
<protein>
    <submittedName>
        <fullName evidence="1">Putative hydrolase YutF</fullName>
        <ecNumber evidence="1">3.-.-.-</ecNumber>
    </submittedName>
</protein>
<accession>A0A1R3U1L3</accession>
<sequence>MSEFAFDAGGYLIDLDGTLISGRLVLPDARWLLKQVEDHYMVVSNNAEHTPDQLSRMLRSLGLPLASDRIILAGTTAIDCIAQRHPGASVLLLGSAGLRNYARRKGLRLHQERPDIVLVTRDRNFSYIKIATAAEALCDGAALFVAAPDLSHPGPTGKPVPETGALAAAILACAGPREYTVIGKPERILFEMACKRLGVTPADAVMIGDNPQTDGLGASRVGMQFWQVDNGLLRRPMRQAAE</sequence>
<dbReference type="InterPro" id="IPR036412">
    <property type="entry name" value="HAD-like_sf"/>
</dbReference>
<dbReference type="STRING" id="1907666.DSM25559_4110"/>
<keyword evidence="1" id="KW-0378">Hydrolase</keyword>
<reference evidence="2" key="1">
    <citation type="submission" date="2016-10" db="EMBL/GenBank/DDBJ databases">
        <authorList>
            <person name="Wibberg D."/>
        </authorList>
    </citation>
    <scope>NUCLEOTIDE SEQUENCE [LARGE SCALE GENOMIC DNA]</scope>
</reference>
<organism evidence="1 2">
    <name type="scientific">Agrobacterium rosae</name>
    <dbReference type="NCBI Taxonomy" id="1972867"/>
    <lineage>
        <taxon>Bacteria</taxon>
        <taxon>Pseudomonadati</taxon>
        <taxon>Pseudomonadota</taxon>
        <taxon>Alphaproteobacteria</taxon>
        <taxon>Hyphomicrobiales</taxon>
        <taxon>Rhizobiaceae</taxon>
        <taxon>Rhizobium/Agrobacterium group</taxon>
        <taxon>Agrobacterium</taxon>
    </lineage>
</organism>
<dbReference type="PANTHER" id="PTHR19288:SF46">
    <property type="entry name" value="HALOACID DEHALOGENASE-LIKE HYDROLASE DOMAIN-CONTAINING PROTEIN 2"/>
    <property type="match status" value="1"/>
</dbReference>
<dbReference type="RefSeq" id="WP_083731535.1">
    <property type="nucleotide sequence ID" value="NZ_FMUE01000012.1"/>
</dbReference>
<name>A0A1R3U1L3_9HYPH</name>
<gene>
    <name evidence="1" type="primary">yutF</name>
    <name evidence="1" type="ORF">DSM25559_4110</name>
</gene>
<dbReference type="Gene3D" id="3.40.50.1000">
    <property type="entry name" value="HAD superfamily/HAD-like"/>
    <property type="match status" value="2"/>
</dbReference>
<evidence type="ECO:0000313" key="1">
    <source>
        <dbReference type="EMBL" id="SCX33151.1"/>
    </source>
</evidence>
<evidence type="ECO:0000313" key="2">
    <source>
        <dbReference type="Proteomes" id="UP000187891"/>
    </source>
</evidence>
<dbReference type="AlphaFoldDB" id="A0A1R3U1L3"/>
<dbReference type="EC" id="3.-.-.-" evidence="1"/>